<dbReference type="Pfam" id="PF00860">
    <property type="entry name" value="Xan_ur_permease"/>
    <property type="match status" value="1"/>
</dbReference>
<gene>
    <name evidence="8" type="ORF">KUTeg_002630</name>
</gene>
<feature type="transmembrane region" description="Helical" evidence="6">
    <location>
        <begin position="351"/>
        <end position="373"/>
    </location>
</feature>
<comment type="similarity">
    <text evidence="2">Belongs to the nucleobase:cation symporter-2 (NCS2) (TC 2.A.40) family.</text>
</comment>
<keyword evidence="9" id="KW-1185">Reference proteome</keyword>
<evidence type="ECO:0000313" key="9">
    <source>
        <dbReference type="Proteomes" id="UP001217089"/>
    </source>
</evidence>
<keyword evidence="7" id="KW-0732">Signal</keyword>
<feature type="transmembrane region" description="Helical" evidence="6">
    <location>
        <begin position="87"/>
        <end position="105"/>
    </location>
</feature>
<feature type="chain" id="PRO_5045598236" description="Solute carrier family 23 member 2" evidence="7">
    <location>
        <begin position="23"/>
        <end position="439"/>
    </location>
</feature>
<feature type="transmembrane region" description="Helical" evidence="6">
    <location>
        <begin position="379"/>
        <end position="397"/>
    </location>
</feature>
<feature type="transmembrane region" description="Helical" evidence="6">
    <location>
        <begin position="409"/>
        <end position="427"/>
    </location>
</feature>
<feature type="transmembrane region" description="Helical" evidence="6">
    <location>
        <begin position="111"/>
        <end position="132"/>
    </location>
</feature>
<protein>
    <recommendedName>
        <fullName evidence="10">Solute carrier family 23 member 2</fullName>
    </recommendedName>
</protein>
<evidence type="ECO:0000256" key="1">
    <source>
        <dbReference type="ARBA" id="ARBA00004141"/>
    </source>
</evidence>
<proteinExistence type="inferred from homology"/>
<reference evidence="8 9" key="1">
    <citation type="submission" date="2022-12" db="EMBL/GenBank/DDBJ databases">
        <title>Chromosome-level genome of Tegillarca granosa.</title>
        <authorList>
            <person name="Kim J."/>
        </authorList>
    </citation>
    <scope>NUCLEOTIDE SEQUENCE [LARGE SCALE GENOMIC DNA]</scope>
    <source>
        <strain evidence="8">Teg-2019</strain>
        <tissue evidence="8">Adductor muscle</tissue>
    </source>
</reference>
<dbReference type="PANTHER" id="PTHR11119">
    <property type="entry name" value="XANTHINE-URACIL / VITAMIN C PERMEASE FAMILY MEMBER"/>
    <property type="match status" value="1"/>
</dbReference>
<evidence type="ECO:0000256" key="4">
    <source>
        <dbReference type="ARBA" id="ARBA00022989"/>
    </source>
</evidence>
<dbReference type="InterPro" id="IPR006043">
    <property type="entry name" value="NCS2"/>
</dbReference>
<keyword evidence="3 6" id="KW-0812">Transmembrane</keyword>
<evidence type="ECO:0000256" key="6">
    <source>
        <dbReference type="SAM" id="Phobius"/>
    </source>
</evidence>
<organism evidence="8 9">
    <name type="scientific">Tegillarca granosa</name>
    <name type="common">Malaysian cockle</name>
    <name type="synonym">Anadara granosa</name>
    <dbReference type="NCBI Taxonomy" id="220873"/>
    <lineage>
        <taxon>Eukaryota</taxon>
        <taxon>Metazoa</taxon>
        <taxon>Spiralia</taxon>
        <taxon>Lophotrochozoa</taxon>
        <taxon>Mollusca</taxon>
        <taxon>Bivalvia</taxon>
        <taxon>Autobranchia</taxon>
        <taxon>Pteriomorphia</taxon>
        <taxon>Arcoida</taxon>
        <taxon>Arcoidea</taxon>
        <taxon>Arcidae</taxon>
        <taxon>Tegillarca</taxon>
    </lineage>
</organism>
<feature type="transmembrane region" description="Helical" evidence="6">
    <location>
        <begin position="196"/>
        <end position="219"/>
    </location>
</feature>
<dbReference type="Proteomes" id="UP001217089">
    <property type="component" value="Unassembled WGS sequence"/>
</dbReference>
<sequence length="439" mass="47802">QALLSLSLNLTVALLVAEAVCAGNDEILKTKILSTTLFISGICTILMTSNISRTWDVTNTTAVSTNETSETQTDMDAILYRIQMMQGSLIAAGLIQTLLGLTGVVGKLLRYIGPITVVPVVTLIGFSIYRTAIKFCETQWGVSFLFLTIHCTMMSISRTLICGLVLSLYLGNNKTPLPFLSKKKGFHILRYPLHQVFSLLFATIIGWIVSFILTEVGVLSDDPKSKEFLARTDSKTWVLKESPWFYFPYPGNVSRFRSQLSQFGAPHFSIDVFVTFIIATLVSVIDSIGDYYACARICKVPPPPSHAVNRGILVEGCMSVVAGSLGIAHATNSYGPNLGALGITKVASIRVFITVGILYIAFGVFGKFGAFFITIPYSVLGGITIISFGIFIGVNLSNMIYIDLHSTRNLSIIGIAMLLGLMVPYWTQENPDGIKTGKV</sequence>
<evidence type="ECO:0008006" key="10">
    <source>
        <dbReference type="Google" id="ProtNLM"/>
    </source>
</evidence>
<dbReference type="EMBL" id="JARBDR010000141">
    <property type="protein sequence ID" value="KAJ8321043.1"/>
    <property type="molecule type" value="Genomic_DNA"/>
</dbReference>
<accession>A0ABQ9FZC9</accession>
<name>A0ABQ9FZC9_TEGGR</name>
<keyword evidence="5 6" id="KW-0472">Membrane</keyword>
<evidence type="ECO:0000256" key="7">
    <source>
        <dbReference type="SAM" id="SignalP"/>
    </source>
</evidence>
<evidence type="ECO:0000256" key="3">
    <source>
        <dbReference type="ARBA" id="ARBA00022692"/>
    </source>
</evidence>
<evidence type="ECO:0000256" key="2">
    <source>
        <dbReference type="ARBA" id="ARBA00008821"/>
    </source>
</evidence>
<comment type="caution">
    <text evidence="8">The sequence shown here is derived from an EMBL/GenBank/DDBJ whole genome shotgun (WGS) entry which is preliminary data.</text>
</comment>
<keyword evidence="4 6" id="KW-1133">Transmembrane helix</keyword>
<feature type="signal peptide" evidence="7">
    <location>
        <begin position="1"/>
        <end position="22"/>
    </location>
</feature>
<evidence type="ECO:0000256" key="5">
    <source>
        <dbReference type="ARBA" id="ARBA00023136"/>
    </source>
</evidence>
<comment type="subcellular location">
    <subcellularLocation>
        <location evidence="1">Membrane</location>
        <topology evidence="1">Multi-pass membrane protein</topology>
    </subcellularLocation>
</comment>
<feature type="non-terminal residue" evidence="8">
    <location>
        <position position="1"/>
    </location>
</feature>
<evidence type="ECO:0000313" key="8">
    <source>
        <dbReference type="EMBL" id="KAJ8321043.1"/>
    </source>
</evidence>
<feature type="transmembrane region" description="Helical" evidence="6">
    <location>
        <begin position="144"/>
        <end position="170"/>
    </location>
</feature>